<evidence type="ECO:0000256" key="2">
    <source>
        <dbReference type="ARBA" id="ARBA00022574"/>
    </source>
</evidence>
<evidence type="ECO:0000256" key="1">
    <source>
        <dbReference type="ARBA" id="ARBA00004123"/>
    </source>
</evidence>
<dbReference type="InterPro" id="IPR015943">
    <property type="entry name" value="WD40/YVTN_repeat-like_dom_sf"/>
</dbReference>
<keyword evidence="7" id="KW-1185">Reference proteome</keyword>
<evidence type="ECO:0000256" key="3">
    <source>
        <dbReference type="ARBA" id="ARBA00022694"/>
    </source>
</evidence>
<dbReference type="PANTHER" id="PTHR16288">
    <property type="entry name" value="WD40 REPEAT PROTEIN 4"/>
    <property type="match status" value="1"/>
</dbReference>
<sequence length="321" mass="35986">MLSTITYTNSSIIILNEKVLNIYKNGEHSQIQLQSRGVLVYDKYVITENKDILEIHNNTVDVIGKTHKIPTKITVDNGSMYIADKSGSVYRLESLENLSKNPSESIPTHLFGSISMITDIIATDGLVITADKDNKIRITENQYPHRIQKFIQVHSKPLISMAIAGEYLVSGGYDWYVSLYNFKSKKTFIFDLITHKTQDLGDIFPGVDTPESISNINLECESRVKKILAYGETVVILKAESLFLVDLSKLTNDGYISCAEIPSLSGKPLVDGMSMKEGYAVLDEEGSLFTFTPENPVQMKMLQVPNYTHKIDISIANKYLE</sequence>
<evidence type="ECO:0000256" key="4">
    <source>
        <dbReference type="ARBA" id="ARBA00022737"/>
    </source>
</evidence>
<dbReference type="GO" id="GO:0036265">
    <property type="term" value="P:RNA (guanine-N7)-methylation"/>
    <property type="evidence" value="ECO:0007669"/>
    <property type="project" value="InterPro"/>
</dbReference>
<dbReference type="VEuPathDB" id="MicrosporidiaDB:NEQG_00403"/>
<name>I3EK86_NEMP3</name>
<comment type="subcellular location">
    <subcellularLocation>
        <location evidence="1">Nucleus</location>
    </subcellularLocation>
</comment>
<dbReference type="InterPro" id="IPR028884">
    <property type="entry name" value="Trm82"/>
</dbReference>
<keyword evidence="5" id="KW-0539">Nucleus</keyword>
<reference evidence="6" key="1">
    <citation type="submission" date="2011-01" db="EMBL/GenBank/DDBJ databases">
        <title>The Genome Sequence of Nematocida parisii strain ERTm3.</title>
        <authorList>
            <consortium name="The Broad Institute Genome Sequencing Platform"/>
            <consortium name="The Broad Institute Genome Sequencing Center for Infectious Disease"/>
            <person name="Cuomo C."/>
            <person name="Troemel E."/>
            <person name="Young S.K."/>
            <person name="Zeng Q."/>
            <person name="Gargeya S."/>
            <person name="Fitzgerald M."/>
            <person name="Haas B."/>
            <person name="Abouelleil A."/>
            <person name="Alvarado L."/>
            <person name="Arachchi H.M."/>
            <person name="Berlin A."/>
            <person name="Chapman S.B."/>
            <person name="Gearin G."/>
            <person name="Goldberg J."/>
            <person name="Griggs A."/>
            <person name="Gujja S."/>
            <person name="Hansen M."/>
            <person name="Heiman D."/>
            <person name="Howarth C."/>
            <person name="Larimer J."/>
            <person name="Lui A."/>
            <person name="MacDonald P.J.P."/>
            <person name="McCowen C."/>
            <person name="Montmayeur A."/>
            <person name="Murphy C."/>
            <person name="Neiman D."/>
            <person name="Pearson M."/>
            <person name="Priest M."/>
            <person name="Roberts A."/>
            <person name="Saif S."/>
            <person name="Shea T."/>
            <person name="Sisk P."/>
            <person name="Stolte C."/>
            <person name="Sykes S."/>
            <person name="Wortman J."/>
            <person name="Nusbaum C."/>
            <person name="Birren B."/>
        </authorList>
    </citation>
    <scope>NUCLEOTIDE SEQUENCE</scope>
    <source>
        <strain evidence="6">ERTm3</strain>
    </source>
</reference>
<dbReference type="PANTHER" id="PTHR16288:SF0">
    <property type="entry name" value="TRNA (GUANINE-N(7)-)-METHYLTRANSFERASE NON-CATALYTIC SUBUNIT WDR4"/>
    <property type="match status" value="1"/>
</dbReference>
<dbReference type="EMBL" id="GL870876">
    <property type="protein sequence ID" value="EIJ89633.1"/>
    <property type="molecule type" value="Genomic_DNA"/>
</dbReference>
<accession>I3EK86</accession>
<dbReference type="InterPro" id="IPR036322">
    <property type="entry name" value="WD40_repeat_dom_sf"/>
</dbReference>
<gene>
    <name evidence="6" type="ORF">NEQG_00403</name>
</gene>
<dbReference type="OrthoDB" id="339900at2759"/>
<dbReference type="AlphaFoldDB" id="I3EK86"/>
<dbReference type="Proteomes" id="UP000002872">
    <property type="component" value="Unassembled WGS sequence"/>
</dbReference>
<dbReference type="OMA" id="QYPHRIQ"/>
<dbReference type="GO" id="GO:0005634">
    <property type="term" value="C:nucleus"/>
    <property type="evidence" value="ECO:0007669"/>
    <property type="project" value="UniProtKB-SubCell"/>
</dbReference>
<dbReference type="GO" id="GO:0043527">
    <property type="term" value="C:tRNA methyltransferase complex"/>
    <property type="evidence" value="ECO:0007669"/>
    <property type="project" value="TreeGrafter"/>
</dbReference>
<dbReference type="STRING" id="935791.I3EK86"/>
<dbReference type="Gene3D" id="2.130.10.10">
    <property type="entry name" value="YVTN repeat-like/Quinoprotein amine dehydrogenase"/>
    <property type="match status" value="1"/>
</dbReference>
<dbReference type="GO" id="GO:0005829">
    <property type="term" value="C:cytosol"/>
    <property type="evidence" value="ECO:0007669"/>
    <property type="project" value="TreeGrafter"/>
</dbReference>
<evidence type="ECO:0000313" key="6">
    <source>
        <dbReference type="EMBL" id="EIJ89633.1"/>
    </source>
</evidence>
<evidence type="ECO:0000313" key="7">
    <source>
        <dbReference type="Proteomes" id="UP000002872"/>
    </source>
</evidence>
<keyword evidence="2" id="KW-0853">WD repeat</keyword>
<protein>
    <submittedName>
        <fullName evidence="6">Uncharacterized protein</fullName>
    </submittedName>
</protein>
<dbReference type="InParanoid" id="I3EK86"/>
<dbReference type="HOGENOM" id="CLU_866246_0_0_1"/>
<keyword evidence="3" id="KW-0819">tRNA processing</keyword>
<dbReference type="SUPFAM" id="SSF50978">
    <property type="entry name" value="WD40 repeat-like"/>
    <property type="match status" value="1"/>
</dbReference>
<dbReference type="GO" id="GO:0006400">
    <property type="term" value="P:tRNA modification"/>
    <property type="evidence" value="ECO:0007669"/>
    <property type="project" value="TreeGrafter"/>
</dbReference>
<organism evidence="6 7">
    <name type="scientific">Nematocida parisii (strain ERTm3)</name>
    <name type="common">Nematode killer fungus</name>
    <dbReference type="NCBI Taxonomy" id="935791"/>
    <lineage>
        <taxon>Eukaryota</taxon>
        <taxon>Fungi</taxon>
        <taxon>Fungi incertae sedis</taxon>
        <taxon>Microsporidia</taxon>
        <taxon>Nematocida</taxon>
    </lineage>
</organism>
<evidence type="ECO:0000256" key="5">
    <source>
        <dbReference type="ARBA" id="ARBA00023242"/>
    </source>
</evidence>
<keyword evidence="4" id="KW-0677">Repeat</keyword>
<proteinExistence type="predicted"/>